<dbReference type="InterPro" id="IPR050351">
    <property type="entry name" value="BphY/WalK/GraS-like"/>
</dbReference>
<evidence type="ECO:0000256" key="10">
    <source>
        <dbReference type="ARBA" id="ARBA00039401"/>
    </source>
</evidence>
<evidence type="ECO:0000256" key="11">
    <source>
        <dbReference type="SAM" id="Phobius"/>
    </source>
</evidence>
<protein>
    <recommendedName>
        <fullName evidence="10">Sensor-like histidine kinase SenX3</fullName>
        <ecNumber evidence="3">2.7.13.3</ecNumber>
    </recommendedName>
</protein>
<evidence type="ECO:0000313" key="14">
    <source>
        <dbReference type="Proteomes" id="UP001262835"/>
    </source>
</evidence>
<dbReference type="SMART" id="SM00387">
    <property type="entry name" value="HATPase_c"/>
    <property type="match status" value="1"/>
</dbReference>
<dbReference type="SUPFAM" id="SSF55874">
    <property type="entry name" value="ATPase domain of HSP90 chaperone/DNA topoisomerase II/histidine kinase"/>
    <property type="match status" value="1"/>
</dbReference>
<organism evidence="13 14">
    <name type="scientific">Microbacterium aquilitoris</name>
    <dbReference type="NCBI Taxonomy" id="3067307"/>
    <lineage>
        <taxon>Bacteria</taxon>
        <taxon>Bacillati</taxon>
        <taxon>Actinomycetota</taxon>
        <taxon>Actinomycetes</taxon>
        <taxon>Micrococcales</taxon>
        <taxon>Microbacteriaceae</taxon>
        <taxon>Microbacterium</taxon>
    </lineage>
</organism>
<feature type="transmembrane region" description="Helical" evidence="11">
    <location>
        <begin position="72"/>
        <end position="89"/>
    </location>
</feature>
<evidence type="ECO:0000256" key="7">
    <source>
        <dbReference type="ARBA" id="ARBA00022777"/>
    </source>
</evidence>
<dbReference type="Gene3D" id="3.30.565.10">
    <property type="entry name" value="Histidine kinase-like ATPase, C-terminal domain"/>
    <property type="match status" value="1"/>
</dbReference>
<evidence type="ECO:0000256" key="8">
    <source>
        <dbReference type="ARBA" id="ARBA00022840"/>
    </source>
</evidence>
<sequence length="548" mass="57184">MTTPTAAGKAPSPASSRSRRWWFWIATPVVIIALGMVGLTLQAPGLPIAWWWPAAGASAWFALRAKPGERRWALLATFVATSASNALVGRPWSVALLYGFCNTIEIAVLLSVLGRHDDGFRLTTLTRAVRFVAASLVGAAVLGLTIATAGVLLVGSSFLPVAIVGFASHSSATMLIGALAVVPPRETRTPQVGELAVHAAVTVPTLLLTFGPGGATNLSFLVFAVLAAGCLRFPLRTAILQSLIISIAALLLALTAGGSFGFDLAASRIAPVDLVIFMSTVGVFTLLVSVARYESRANAALALQAAEDVAQAERARVAALAAQLELQRQREDFATTTSHELRTPLTNIVGYTDLLLDTDIDDRQRGWIAKVRRGADRLTTLVDGLIESREASTSDAVAVDPLMERVRAAFATDAAARHASIVTVASGLVARAAPIDVERALTYLVSNAVTFAENGTIAVTASRIDGDVWITVTDDGPGMSPTTLQHAFDRFYRGPEAEGRGAGGLGLGLGSARDLARRNGGDVTLSSDVGHGVSAALRLPALTDGGVA</sequence>
<dbReference type="PRINTS" id="PR00344">
    <property type="entry name" value="BCTRLSENSOR"/>
</dbReference>
<keyword evidence="11" id="KW-0812">Transmembrane</keyword>
<dbReference type="InterPro" id="IPR003661">
    <property type="entry name" value="HisK_dim/P_dom"/>
</dbReference>
<dbReference type="InterPro" id="IPR036890">
    <property type="entry name" value="HATPase_C_sf"/>
</dbReference>
<proteinExistence type="predicted"/>
<dbReference type="GO" id="GO:0005524">
    <property type="term" value="F:ATP binding"/>
    <property type="evidence" value="ECO:0007669"/>
    <property type="project" value="UniProtKB-KW"/>
</dbReference>
<dbReference type="InterPro" id="IPR003594">
    <property type="entry name" value="HATPase_dom"/>
</dbReference>
<keyword evidence="8 13" id="KW-0067">ATP-binding</keyword>
<dbReference type="SUPFAM" id="SSF47384">
    <property type="entry name" value="Homodimeric domain of signal transducing histidine kinase"/>
    <property type="match status" value="1"/>
</dbReference>
<dbReference type="CDD" id="cd00075">
    <property type="entry name" value="HATPase"/>
    <property type="match status" value="1"/>
</dbReference>
<comment type="catalytic activity">
    <reaction evidence="1">
        <text>ATP + protein L-histidine = ADP + protein N-phospho-L-histidine.</text>
        <dbReference type="EC" id="2.7.13.3"/>
    </reaction>
</comment>
<dbReference type="CDD" id="cd00082">
    <property type="entry name" value="HisKA"/>
    <property type="match status" value="1"/>
</dbReference>
<evidence type="ECO:0000259" key="12">
    <source>
        <dbReference type="PROSITE" id="PS50109"/>
    </source>
</evidence>
<evidence type="ECO:0000256" key="5">
    <source>
        <dbReference type="ARBA" id="ARBA00022679"/>
    </source>
</evidence>
<dbReference type="RefSeq" id="WP_311870795.1">
    <property type="nucleotide sequence ID" value="NZ_JAUZVT010000003.1"/>
</dbReference>
<keyword evidence="5" id="KW-0808">Transferase</keyword>
<dbReference type="SMART" id="SM00388">
    <property type="entry name" value="HisKA"/>
    <property type="match status" value="1"/>
</dbReference>
<dbReference type="Gene3D" id="1.10.287.130">
    <property type="match status" value="1"/>
</dbReference>
<dbReference type="InterPro" id="IPR004358">
    <property type="entry name" value="Sig_transdc_His_kin-like_C"/>
</dbReference>
<evidence type="ECO:0000256" key="1">
    <source>
        <dbReference type="ARBA" id="ARBA00000085"/>
    </source>
</evidence>
<dbReference type="InterPro" id="IPR036097">
    <property type="entry name" value="HisK_dim/P_sf"/>
</dbReference>
<dbReference type="Pfam" id="PF00512">
    <property type="entry name" value="HisKA"/>
    <property type="match status" value="1"/>
</dbReference>
<evidence type="ECO:0000256" key="9">
    <source>
        <dbReference type="ARBA" id="ARBA00023012"/>
    </source>
</evidence>
<dbReference type="EMBL" id="JAUZVT010000003">
    <property type="protein sequence ID" value="MDT3331780.1"/>
    <property type="molecule type" value="Genomic_DNA"/>
</dbReference>
<keyword evidence="9" id="KW-0902">Two-component regulatory system</keyword>
<feature type="transmembrane region" description="Helical" evidence="11">
    <location>
        <begin position="128"/>
        <end position="152"/>
    </location>
</feature>
<dbReference type="Proteomes" id="UP001262835">
    <property type="component" value="Unassembled WGS sequence"/>
</dbReference>
<keyword evidence="14" id="KW-1185">Reference proteome</keyword>
<feature type="transmembrane region" description="Helical" evidence="11">
    <location>
        <begin position="242"/>
        <end position="262"/>
    </location>
</feature>
<dbReference type="PANTHER" id="PTHR42878:SF7">
    <property type="entry name" value="SENSOR HISTIDINE KINASE GLRK"/>
    <property type="match status" value="1"/>
</dbReference>
<dbReference type="EC" id="2.7.13.3" evidence="3"/>
<keyword evidence="6" id="KW-0547">Nucleotide-binding</keyword>
<evidence type="ECO:0000256" key="6">
    <source>
        <dbReference type="ARBA" id="ARBA00022741"/>
    </source>
</evidence>
<reference evidence="13 14" key="1">
    <citation type="submission" date="2023-08" db="EMBL/GenBank/DDBJ databases">
        <title>Microbacterium aquilitoris sp. nov. and Microbacterium gwkjibeachense sp. nov., isolated from beach.</title>
        <authorList>
            <person name="Lee S.D."/>
            <person name="Yang H."/>
            <person name="Kim I."/>
        </authorList>
    </citation>
    <scope>NUCLEOTIDE SEQUENCE [LARGE SCALE GENOMIC DNA]</scope>
    <source>
        <strain evidence="13 14">KSW-18</strain>
    </source>
</reference>
<name>A0ABU3GM54_9MICO</name>
<feature type="transmembrane region" description="Helical" evidence="11">
    <location>
        <begin position="95"/>
        <end position="116"/>
    </location>
</feature>
<keyword evidence="4" id="KW-0597">Phosphoprotein</keyword>
<feature type="transmembrane region" description="Helical" evidence="11">
    <location>
        <begin position="48"/>
        <end position="65"/>
    </location>
</feature>
<accession>A0ABU3GM54</accession>
<comment type="subcellular location">
    <subcellularLocation>
        <location evidence="2">Cell membrane</location>
    </subcellularLocation>
</comment>
<evidence type="ECO:0000256" key="3">
    <source>
        <dbReference type="ARBA" id="ARBA00012438"/>
    </source>
</evidence>
<dbReference type="PROSITE" id="PS50109">
    <property type="entry name" value="HIS_KIN"/>
    <property type="match status" value="1"/>
</dbReference>
<feature type="transmembrane region" description="Helical" evidence="11">
    <location>
        <begin position="274"/>
        <end position="293"/>
    </location>
</feature>
<dbReference type="PANTHER" id="PTHR42878">
    <property type="entry name" value="TWO-COMPONENT HISTIDINE KINASE"/>
    <property type="match status" value="1"/>
</dbReference>
<keyword evidence="7" id="KW-0418">Kinase</keyword>
<feature type="transmembrane region" description="Helical" evidence="11">
    <location>
        <begin position="21"/>
        <end position="42"/>
    </location>
</feature>
<keyword evidence="11" id="KW-1133">Transmembrane helix</keyword>
<evidence type="ECO:0000256" key="4">
    <source>
        <dbReference type="ARBA" id="ARBA00022553"/>
    </source>
</evidence>
<keyword evidence="11" id="KW-0472">Membrane</keyword>
<feature type="domain" description="Histidine kinase" evidence="12">
    <location>
        <begin position="336"/>
        <end position="543"/>
    </location>
</feature>
<comment type="caution">
    <text evidence="13">The sequence shown here is derived from an EMBL/GenBank/DDBJ whole genome shotgun (WGS) entry which is preliminary data.</text>
</comment>
<gene>
    <name evidence="13" type="ORF">Q9S78_14000</name>
</gene>
<dbReference type="Pfam" id="PF02518">
    <property type="entry name" value="HATPase_c"/>
    <property type="match status" value="1"/>
</dbReference>
<evidence type="ECO:0000313" key="13">
    <source>
        <dbReference type="EMBL" id="MDT3331780.1"/>
    </source>
</evidence>
<feature type="transmembrane region" description="Helical" evidence="11">
    <location>
        <begin position="158"/>
        <end position="183"/>
    </location>
</feature>
<evidence type="ECO:0000256" key="2">
    <source>
        <dbReference type="ARBA" id="ARBA00004236"/>
    </source>
</evidence>
<dbReference type="InterPro" id="IPR005467">
    <property type="entry name" value="His_kinase_dom"/>
</dbReference>